<dbReference type="Proteomes" id="UP000826656">
    <property type="component" value="Unassembled WGS sequence"/>
</dbReference>
<evidence type="ECO:0000313" key="2">
    <source>
        <dbReference type="Proteomes" id="UP000826656"/>
    </source>
</evidence>
<evidence type="ECO:0000313" key="1">
    <source>
        <dbReference type="EMBL" id="KAH0768941.1"/>
    </source>
</evidence>
<accession>A0ABQ7VKA9</accession>
<dbReference type="InterPro" id="IPR036691">
    <property type="entry name" value="Endo/exonu/phosph_ase_sf"/>
</dbReference>
<dbReference type="EMBL" id="JAIVGD010000011">
    <property type="protein sequence ID" value="KAH0768941.1"/>
    <property type="molecule type" value="Genomic_DNA"/>
</dbReference>
<dbReference type="PANTHER" id="PTHR33710">
    <property type="entry name" value="BNAC02G09200D PROTEIN"/>
    <property type="match status" value="1"/>
</dbReference>
<gene>
    <name evidence="1" type="ORF">KY290_012922</name>
</gene>
<reference evidence="1 2" key="1">
    <citation type="journal article" date="2021" name="bioRxiv">
        <title>Chromosome-scale and haplotype-resolved genome assembly of a tetraploid potato cultivar.</title>
        <authorList>
            <person name="Sun H."/>
            <person name="Jiao W.-B."/>
            <person name="Krause K."/>
            <person name="Campoy J.A."/>
            <person name="Goel M."/>
            <person name="Folz-Donahue K."/>
            <person name="Kukat C."/>
            <person name="Huettel B."/>
            <person name="Schneeberger K."/>
        </authorList>
    </citation>
    <scope>NUCLEOTIDE SEQUENCE [LARGE SCALE GENOMIC DNA]</scope>
    <source>
        <strain evidence="1">SolTubOtavaFocal</strain>
        <tissue evidence="1">Leaves</tissue>
    </source>
</reference>
<dbReference type="SUPFAM" id="SSF56219">
    <property type="entry name" value="DNase I-like"/>
    <property type="match status" value="1"/>
</dbReference>
<keyword evidence="2" id="KW-1185">Reference proteome</keyword>
<sequence length="254" mass="29919">MRKIAPGWLWLDNYDYSDRGRIWVIWNPVYTHIILESMSAQFIHTTVQIKASNLTFAFTIVYGLHTQSDKRGLWNDLRSIHIQQQEQWLDMGDYNAIRAVEDRVNGGTPTKSELRDLNEFLEDTKMTTLRASGREYTWTNGHTYNTIDWGLVNARWMMAMALHELFIMDPRCFDHSPMSLYLAQDEDTSLRPFKFLNHVAGHEKFPKTIEEMWSKMRGRCRMADIWRNLKHVKKAMKHLNATEFGGVEKRINSC</sequence>
<dbReference type="PANTHER" id="PTHR33710:SF65">
    <property type="entry name" value="ENDONUCLEASE_EXONUCLEASE_PHOSPHATASE"/>
    <property type="match status" value="1"/>
</dbReference>
<dbReference type="Gene3D" id="3.60.10.10">
    <property type="entry name" value="Endonuclease/exonuclease/phosphatase"/>
    <property type="match status" value="1"/>
</dbReference>
<organism evidence="1 2">
    <name type="scientific">Solanum tuberosum</name>
    <name type="common">Potato</name>
    <dbReference type="NCBI Taxonomy" id="4113"/>
    <lineage>
        <taxon>Eukaryota</taxon>
        <taxon>Viridiplantae</taxon>
        <taxon>Streptophyta</taxon>
        <taxon>Embryophyta</taxon>
        <taxon>Tracheophyta</taxon>
        <taxon>Spermatophyta</taxon>
        <taxon>Magnoliopsida</taxon>
        <taxon>eudicotyledons</taxon>
        <taxon>Gunneridae</taxon>
        <taxon>Pentapetalae</taxon>
        <taxon>asterids</taxon>
        <taxon>lamiids</taxon>
        <taxon>Solanales</taxon>
        <taxon>Solanaceae</taxon>
        <taxon>Solanoideae</taxon>
        <taxon>Solaneae</taxon>
        <taxon>Solanum</taxon>
    </lineage>
</organism>
<proteinExistence type="predicted"/>
<evidence type="ECO:0008006" key="3">
    <source>
        <dbReference type="Google" id="ProtNLM"/>
    </source>
</evidence>
<name>A0ABQ7VKA9_SOLTU</name>
<comment type="caution">
    <text evidence="1">The sequence shown here is derived from an EMBL/GenBank/DDBJ whole genome shotgun (WGS) entry which is preliminary data.</text>
</comment>
<protein>
    <recommendedName>
        <fullName evidence="3">Non-LTR retroelement reverse transcriptase</fullName>
    </recommendedName>
</protein>